<evidence type="ECO:0000256" key="1">
    <source>
        <dbReference type="SAM" id="SignalP"/>
    </source>
</evidence>
<organism evidence="3 4">
    <name type="scientific">Neisseria mucosa</name>
    <dbReference type="NCBI Taxonomy" id="488"/>
    <lineage>
        <taxon>Bacteria</taxon>
        <taxon>Pseudomonadati</taxon>
        <taxon>Pseudomonadota</taxon>
        <taxon>Betaproteobacteria</taxon>
        <taxon>Neisseriales</taxon>
        <taxon>Neisseriaceae</taxon>
        <taxon>Neisseria</taxon>
    </lineage>
</organism>
<accession>A0ABM6JBQ7</accession>
<keyword evidence="4" id="KW-1185">Reference proteome</keyword>
<proteinExistence type="predicted"/>
<dbReference type="Gene3D" id="3.10.450.40">
    <property type="match status" value="2"/>
</dbReference>
<sequence>MKFSKKGLIIAVATALTIGTASVGAYAAGAIPGTKAAAFSSSKISAAQAVDYAVAKIPGRTVEVDFRHKNGQSYYKVEIVADDQKQEVFVDAANGHIIESRPDYDKKPLQPLPNTNIFLKQAIAAAEAKTGGRAKDADLSYKKGPSVYKVETVNGIQKYEVRVDANSGQVLSSHIDL</sequence>
<dbReference type="Proteomes" id="UP000191272">
    <property type="component" value="Chromosome"/>
</dbReference>
<evidence type="ECO:0000259" key="2">
    <source>
        <dbReference type="Pfam" id="PF03413"/>
    </source>
</evidence>
<reference evidence="4" key="1">
    <citation type="submission" date="2017-03" db="EMBL/GenBank/DDBJ databases">
        <title>FDA dAtabase for Regulatory Grade micrObial Sequences (FDA-ARGOS): Supporting development and validation of Infectious Disease Dx tests.</title>
        <authorList>
            <person name="Campos J."/>
            <person name="Goldberg B."/>
            <person name="Tallon L."/>
            <person name="Sadzewicz L."/>
            <person name="Sengamalay N."/>
            <person name="Ott S."/>
            <person name="Godinez A."/>
            <person name="Nagaraj S."/>
            <person name="Vyas G."/>
            <person name="Aluvathingal J."/>
            <person name="Nadendla S."/>
            <person name="Geyer C."/>
            <person name="Nandy P."/>
            <person name="Hobson J."/>
            <person name="Sichtig H."/>
        </authorList>
    </citation>
    <scope>NUCLEOTIDE SEQUENCE [LARGE SCALE GENOMIC DNA]</scope>
    <source>
        <strain evidence="4">FDAARGOS_260</strain>
    </source>
</reference>
<gene>
    <name evidence="3" type="ORF">A6J88_06290</name>
</gene>
<evidence type="ECO:0000313" key="3">
    <source>
        <dbReference type="EMBL" id="ARC50887.1"/>
    </source>
</evidence>
<feature type="domain" description="PepSY" evidence="2">
    <location>
        <begin position="43"/>
        <end position="100"/>
    </location>
</feature>
<keyword evidence="1" id="KW-0732">Signal</keyword>
<evidence type="ECO:0000313" key="4">
    <source>
        <dbReference type="Proteomes" id="UP000191272"/>
    </source>
</evidence>
<feature type="signal peptide" evidence="1">
    <location>
        <begin position="1"/>
        <end position="27"/>
    </location>
</feature>
<dbReference type="RefSeq" id="WP_080613799.1">
    <property type="nucleotide sequence ID" value="NZ_CP020452.2"/>
</dbReference>
<protein>
    <submittedName>
        <fullName evidence="3">Peptidase</fullName>
    </submittedName>
</protein>
<dbReference type="EMBL" id="CP020452">
    <property type="protein sequence ID" value="ARC50887.1"/>
    <property type="molecule type" value="Genomic_DNA"/>
</dbReference>
<dbReference type="Pfam" id="PF03413">
    <property type="entry name" value="PepSY"/>
    <property type="match status" value="2"/>
</dbReference>
<feature type="chain" id="PRO_5045666248" evidence="1">
    <location>
        <begin position="28"/>
        <end position="177"/>
    </location>
</feature>
<name>A0ABM6JBQ7_NEIMU</name>
<feature type="domain" description="PepSY" evidence="2">
    <location>
        <begin position="119"/>
        <end position="173"/>
    </location>
</feature>
<dbReference type="InterPro" id="IPR025711">
    <property type="entry name" value="PepSY"/>
</dbReference>